<evidence type="ECO:0000256" key="1">
    <source>
        <dbReference type="SAM" id="MobiDB-lite"/>
    </source>
</evidence>
<gene>
    <name evidence="2" type="ORF">ARMOST_07881</name>
</gene>
<name>A0A284R756_ARMOS</name>
<dbReference type="AlphaFoldDB" id="A0A284R756"/>
<keyword evidence="3" id="KW-1185">Reference proteome</keyword>
<reference evidence="3" key="1">
    <citation type="journal article" date="2017" name="Nat. Ecol. Evol.">
        <title>Genome expansion and lineage-specific genetic innovations in the forest pathogenic fungi Armillaria.</title>
        <authorList>
            <person name="Sipos G."/>
            <person name="Prasanna A.N."/>
            <person name="Walter M.C."/>
            <person name="O'Connor E."/>
            <person name="Balint B."/>
            <person name="Krizsan K."/>
            <person name="Kiss B."/>
            <person name="Hess J."/>
            <person name="Varga T."/>
            <person name="Slot J."/>
            <person name="Riley R."/>
            <person name="Boka B."/>
            <person name="Rigling D."/>
            <person name="Barry K."/>
            <person name="Lee J."/>
            <person name="Mihaltcheva S."/>
            <person name="LaButti K."/>
            <person name="Lipzen A."/>
            <person name="Waldron R."/>
            <person name="Moloney N.M."/>
            <person name="Sperisen C."/>
            <person name="Kredics L."/>
            <person name="Vagvoelgyi C."/>
            <person name="Patrignani A."/>
            <person name="Fitzpatrick D."/>
            <person name="Nagy I."/>
            <person name="Doyle S."/>
            <person name="Anderson J.B."/>
            <person name="Grigoriev I.V."/>
            <person name="Gueldener U."/>
            <person name="Muensterkoetter M."/>
            <person name="Nagy L.G."/>
        </authorList>
    </citation>
    <scope>NUCLEOTIDE SEQUENCE [LARGE SCALE GENOMIC DNA]</scope>
    <source>
        <strain evidence="3">C18/9</strain>
    </source>
</reference>
<organism evidence="2 3">
    <name type="scientific">Armillaria ostoyae</name>
    <name type="common">Armillaria root rot fungus</name>
    <dbReference type="NCBI Taxonomy" id="47428"/>
    <lineage>
        <taxon>Eukaryota</taxon>
        <taxon>Fungi</taxon>
        <taxon>Dikarya</taxon>
        <taxon>Basidiomycota</taxon>
        <taxon>Agaricomycotina</taxon>
        <taxon>Agaricomycetes</taxon>
        <taxon>Agaricomycetidae</taxon>
        <taxon>Agaricales</taxon>
        <taxon>Marasmiineae</taxon>
        <taxon>Physalacriaceae</taxon>
        <taxon>Armillaria</taxon>
    </lineage>
</organism>
<dbReference type="EMBL" id="FUEG01000005">
    <property type="protein sequence ID" value="SJL04514.1"/>
    <property type="molecule type" value="Genomic_DNA"/>
</dbReference>
<dbReference type="Proteomes" id="UP000219338">
    <property type="component" value="Unassembled WGS sequence"/>
</dbReference>
<feature type="region of interest" description="Disordered" evidence="1">
    <location>
        <begin position="1"/>
        <end position="28"/>
    </location>
</feature>
<evidence type="ECO:0000313" key="2">
    <source>
        <dbReference type="EMBL" id="SJL04514.1"/>
    </source>
</evidence>
<sequence>MAAVARLATAAHPAPASPASASAKRLVH</sequence>
<protein>
    <submittedName>
        <fullName evidence="2">Uncharacterized protein</fullName>
    </submittedName>
</protein>
<evidence type="ECO:0000313" key="3">
    <source>
        <dbReference type="Proteomes" id="UP000219338"/>
    </source>
</evidence>
<proteinExistence type="predicted"/>
<accession>A0A284R756</accession>